<evidence type="ECO:0000313" key="1">
    <source>
        <dbReference type="EMBL" id="GFY21183.1"/>
    </source>
</evidence>
<name>A0A8X6T876_TRICX</name>
<comment type="caution">
    <text evidence="1">The sequence shown here is derived from an EMBL/GenBank/DDBJ whole genome shotgun (WGS) entry which is preliminary data.</text>
</comment>
<dbReference type="EMBL" id="BMAU01021357">
    <property type="protein sequence ID" value="GFY21183.1"/>
    <property type="molecule type" value="Genomic_DNA"/>
</dbReference>
<dbReference type="Proteomes" id="UP000887159">
    <property type="component" value="Unassembled WGS sequence"/>
</dbReference>
<sequence>MHRHWATIYFIIGAVRYSGSSDKAMCYNHSVDVGWCSSTHRPLCETRVLCRHFSESSAGTFLHLGLLDPPTGILETFGH</sequence>
<proteinExistence type="predicted"/>
<reference evidence="1" key="1">
    <citation type="submission" date="2020-08" db="EMBL/GenBank/DDBJ databases">
        <title>Multicomponent nature underlies the extraordinary mechanical properties of spider dragline silk.</title>
        <authorList>
            <person name="Kono N."/>
            <person name="Nakamura H."/>
            <person name="Mori M."/>
            <person name="Yoshida Y."/>
            <person name="Ohtoshi R."/>
            <person name="Malay A.D."/>
            <person name="Moran D.A.P."/>
            <person name="Tomita M."/>
            <person name="Numata K."/>
            <person name="Arakawa K."/>
        </authorList>
    </citation>
    <scope>NUCLEOTIDE SEQUENCE</scope>
</reference>
<accession>A0A8X6T876</accession>
<evidence type="ECO:0000313" key="2">
    <source>
        <dbReference type="Proteomes" id="UP000887159"/>
    </source>
</evidence>
<organism evidence="1 2">
    <name type="scientific">Trichonephila clavipes</name>
    <name type="common">Golden silk orbweaver</name>
    <name type="synonym">Nephila clavipes</name>
    <dbReference type="NCBI Taxonomy" id="2585209"/>
    <lineage>
        <taxon>Eukaryota</taxon>
        <taxon>Metazoa</taxon>
        <taxon>Ecdysozoa</taxon>
        <taxon>Arthropoda</taxon>
        <taxon>Chelicerata</taxon>
        <taxon>Arachnida</taxon>
        <taxon>Araneae</taxon>
        <taxon>Araneomorphae</taxon>
        <taxon>Entelegynae</taxon>
        <taxon>Araneoidea</taxon>
        <taxon>Nephilidae</taxon>
        <taxon>Trichonephila</taxon>
    </lineage>
</organism>
<gene>
    <name evidence="1" type="ORF">TNCV_3992271</name>
</gene>
<protein>
    <submittedName>
        <fullName evidence="1">Uncharacterized protein</fullName>
    </submittedName>
</protein>
<keyword evidence="2" id="KW-1185">Reference proteome</keyword>
<dbReference type="AlphaFoldDB" id="A0A8X6T876"/>